<dbReference type="PANTHER" id="PTHR30363">
    <property type="entry name" value="HTH-TYPE TRANSCRIPTIONAL REGULATOR SRLR-RELATED"/>
    <property type="match status" value="1"/>
</dbReference>
<dbReference type="SUPFAM" id="SSF100950">
    <property type="entry name" value="NagB/RpiA/CoA transferase-like"/>
    <property type="match status" value="1"/>
</dbReference>
<dbReference type="EMBL" id="CP065647">
    <property type="protein sequence ID" value="QPR74081.1"/>
    <property type="molecule type" value="Genomic_DNA"/>
</dbReference>
<organism evidence="6 7">
    <name type="scientific">Bacillus licheniformis</name>
    <dbReference type="NCBI Taxonomy" id="1402"/>
    <lineage>
        <taxon>Bacteria</taxon>
        <taxon>Bacillati</taxon>
        <taxon>Bacillota</taxon>
        <taxon>Bacilli</taxon>
        <taxon>Bacillales</taxon>
        <taxon>Bacillaceae</taxon>
        <taxon>Bacillus</taxon>
    </lineage>
</organism>
<proteinExistence type="predicted"/>
<dbReference type="OMA" id="TAWYMAS"/>
<dbReference type="Gene3D" id="1.10.10.10">
    <property type="entry name" value="Winged helix-like DNA-binding domain superfamily/Winged helix DNA-binding domain"/>
    <property type="match status" value="1"/>
</dbReference>
<dbReference type="InterPro" id="IPR018356">
    <property type="entry name" value="Tscrpt_reg_HTH_DeoR_CS"/>
</dbReference>
<dbReference type="Pfam" id="PF00455">
    <property type="entry name" value="DeoRC"/>
    <property type="match status" value="1"/>
</dbReference>
<dbReference type="InterPro" id="IPR036390">
    <property type="entry name" value="WH_DNA-bd_sf"/>
</dbReference>
<dbReference type="Proteomes" id="UP000435910">
    <property type="component" value="Unassembled WGS sequence"/>
</dbReference>
<dbReference type="EMBL" id="NILC01000010">
    <property type="protein sequence ID" value="TWL31808.1"/>
    <property type="molecule type" value="Genomic_DNA"/>
</dbReference>
<dbReference type="PROSITE" id="PS00894">
    <property type="entry name" value="HTH_DEOR_1"/>
    <property type="match status" value="1"/>
</dbReference>
<dbReference type="SMART" id="SM00420">
    <property type="entry name" value="HTH_DEOR"/>
    <property type="match status" value="1"/>
</dbReference>
<dbReference type="Gene3D" id="3.40.50.1360">
    <property type="match status" value="1"/>
</dbReference>
<dbReference type="PRINTS" id="PR00037">
    <property type="entry name" value="HTHLACR"/>
</dbReference>
<evidence type="ECO:0000259" key="4">
    <source>
        <dbReference type="PROSITE" id="PS51000"/>
    </source>
</evidence>
<keyword evidence="2" id="KW-0238">DNA-binding</keyword>
<dbReference type="GeneID" id="92859864"/>
<reference evidence="5 8" key="2">
    <citation type="submission" date="2020-12" db="EMBL/GenBank/DDBJ databases">
        <title>FDA dAtabase for Regulatory Grade micrObial Sequences (FDA-ARGOS): Supporting development and validation of Infectious Disease Dx tests.</title>
        <authorList>
            <person name="Nelson B."/>
            <person name="Plummer A."/>
            <person name="Tallon L."/>
            <person name="Sadzewicz L."/>
            <person name="Zhao X."/>
            <person name="Boylan J."/>
            <person name="Ott S."/>
            <person name="Bowen H."/>
            <person name="Vavikolanu K."/>
            <person name="Mehta A."/>
            <person name="Aluvathingal J."/>
            <person name="Nadendla S."/>
            <person name="Myers T."/>
            <person name="Yan Y."/>
            <person name="Sichtig H."/>
        </authorList>
    </citation>
    <scope>NUCLEOTIDE SEQUENCE [LARGE SCALE GENOMIC DNA]</scope>
    <source>
        <strain evidence="5 8">FDAARGOS_923</strain>
    </source>
</reference>
<dbReference type="Pfam" id="PF08220">
    <property type="entry name" value="HTH_DeoR"/>
    <property type="match status" value="1"/>
</dbReference>
<evidence type="ECO:0000256" key="3">
    <source>
        <dbReference type="ARBA" id="ARBA00023163"/>
    </source>
</evidence>
<dbReference type="PANTHER" id="PTHR30363:SF44">
    <property type="entry name" value="AGA OPERON TRANSCRIPTIONAL REPRESSOR-RELATED"/>
    <property type="match status" value="1"/>
</dbReference>
<keyword evidence="3" id="KW-0804">Transcription</keyword>
<evidence type="ECO:0000256" key="1">
    <source>
        <dbReference type="ARBA" id="ARBA00023015"/>
    </source>
</evidence>
<dbReference type="PROSITE" id="PS51000">
    <property type="entry name" value="HTH_DEOR_2"/>
    <property type="match status" value="1"/>
</dbReference>
<dbReference type="SUPFAM" id="SSF46785">
    <property type="entry name" value="Winged helix' DNA-binding domain"/>
    <property type="match status" value="1"/>
</dbReference>
<accession>A0A1Y0YK82</accession>
<reference evidence="6 7" key="1">
    <citation type="submission" date="2019-06" db="EMBL/GenBank/DDBJ databases">
        <title>Genome sequence analysis of &gt;100 Bacillus licheniformis strains suggests intrinsic resistance to this species.</title>
        <authorList>
            <person name="Wels M."/>
            <person name="Siezen R.J."/>
            <person name="Johansen E."/>
            <person name="Stuer-Lauridsen B."/>
            <person name="Bjerre K."/>
            <person name="Nielsen B.K.K."/>
        </authorList>
    </citation>
    <scope>NUCLEOTIDE SEQUENCE [LARGE SCALE GENOMIC DNA]</scope>
    <source>
        <strain evidence="6 7">BAC-16736</strain>
    </source>
</reference>
<sequence length="253" mass="28518">MLVAERHQKIVELVNLRSSVRVTELSELFSVTEETIRRDLEKLEKENKLKRSHGGAVSVQTEEREVHFREREITNVNEKKMIAFEAVKHVKSGERIILDASTTAWYMAKALENIPLTVITNSVRVAIELSKKEKVTVISTGGMLLPQSMSYVGPLAERSLDMYHVNKTFLSCKGVDPASGLSDSNEMQALLKKRMIEIADETILMADSSKFGTRAFSQIDRLHDRYRVITDSGIDKANLARLKDITENITIVG</sequence>
<dbReference type="InterPro" id="IPR001034">
    <property type="entry name" value="DeoR_HTH"/>
</dbReference>
<dbReference type="GO" id="GO:0003677">
    <property type="term" value="F:DNA binding"/>
    <property type="evidence" value="ECO:0007669"/>
    <property type="project" value="UniProtKB-KW"/>
</dbReference>
<name>A0A1Y0YK82_BACLI</name>
<dbReference type="RefSeq" id="WP_003185257.1">
    <property type="nucleotide sequence ID" value="NZ_BEXU01000021.1"/>
</dbReference>
<feature type="domain" description="HTH deoR-type" evidence="4">
    <location>
        <begin position="3"/>
        <end position="58"/>
    </location>
</feature>
<dbReference type="InterPro" id="IPR050313">
    <property type="entry name" value="Carb_Metab_HTH_regulators"/>
</dbReference>
<dbReference type="InterPro" id="IPR014036">
    <property type="entry name" value="DeoR-like_C"/>
</dbReference>
<keyword evidence="1" id="KW-0805">Transcription regulation</keyword>
<dbReference type="AlphaFoldDB" id="A0A1Y0YK82"/>
<dbReference type="GO" id="GO:0003700">
    <property type="term" value="F:DNA-binding transcription factor activity"/>
    <property type="evidence" value="ECO:0007669"/>
    <property type="project" value="InterPro"/>
</dbReference>
<evidence type="ECO:0000256" key="2">
    <source>
        <dbReference type="ARBA" id="ARBA00023125"/>
    </source>
</evidence>
<gene>
    <name evidence="6" type="ORF">CHCC16736_0976</name>
    <name evidence="5" type="ORF">I6G80_07400</name>
</gene>
<protein>
    <submittedName>
        <fullName evidence="5">DeoR/GlpR transcriptional regulator</fullName>
    </submittedName>
    <submittedName>
        <fullName evidence="6">Glucitol operon repressor</fullName>
    </submittedName>
</protein>
<dbReference type="InterPro" id="IPR036388">
    <property type="entry name" value="WH-like_DNA-bd_sf"/>
</dbReference>
<dbReference type="SMART" id="SM01134">
    <property type="entry name" value="DeoRC"/>
    <property type="match status" value="1"/>
</dbReference>
<dbReference type="Proteomes" id="UP000595038">
    <property type="component" value="Chromosome"/>
</dbReference>
<evidence type="ECO:0000313" key="6">
    <source>
        <dbReference type="EMBL" id="TWL31808.1"/>
    </source>
</evidence>
<evidence type="ECO:0000313" key="7">
    <source>
        <dbReference type="Proteomes" id="UP000435910"/>
    </source>
</evidence>
<evidence type="ECO:0000313" key="5">
    <source>
        <dbReference type="EMBL" id="QPR74081.1"/>
    </source>
</evidence>
<dbReference type="InterPro" id="IPR037171">
    <property type="entry name" value="NagB/RpiA_transferase-like"/>
</dbReference>
<evidence type="ECO:0000313" key="8">
    <source>
        <dbReference type="Proteomes" id="UP000595038"/>
    </source>
</evidence>